<dbReference type="CDD" id="cd04481">
    <property type="entry name" value="RPA1_DBD_B_like"/>
    <property type="match status" value="1"/>
</dbReference>
<name>A0A498K3K9_MALDO</name>
<organism evidence="1 2">
    <name type="scientific">Malus domestica</name>
    <name type="common">Apple</name>
    <name type="synonym">Pyrus malus</name>
    <dbReference type="NCBI Taxonomy" id="3750"/>
    <lineage>
        <taxon>Eukaryota</taxon>
        <taxon>Viridiplantae</taxon>
        <taxon>Streptophyta</taxon>
        <taxon>Embryophyta</taxon>
        <taxon>Tracheophyta</taxon>
        <taxon>Spermatophyta</taxon>
        <taxon>Magnoliopsida</taxon>
        <taxon>eudicotyledons</taxon>
        <taxon>Gunneridae</taxon>
        <taxon>Pentapetalae</taxon>
        <taxon>rosids</taxon>
        <taxon>fabids</taxon>
        <taxon>Rosales</taxon>
        <taxon>Rosaceae</taxon>
        <taxon>Amygdaloideae</taxon>
        <taxon>Maleae</taxon>
        <taxon>Malus</taxon>
    </lineage>
</organism>
<keyword evidence="2" id="KW-1185">Reference proteome</keyword>
<evidence type="ECO:0000313" key="1">
    <source>
        <dbReference type="EMBL" id="RXI02111.1"/>
    </source>
</evidence>
<dbReference type="Proteomes" id="UP000290289">
    <property type="component" value="Chromosome 4"/>
</dbReference>
<dbReference type="PANTHER" id="PTHR47165">
    <property type="entry name" value="OS03G0429900 PROTEIN"/>
    <property type="match status" value="1"/>
</dbReference>
<gene>
    <name evidence="1" type="ORF">DVH24_026641</name>
</gene>
<evidence type="ECO:0000313" key="2">
    <source>
        <dbReference type="Proteomes" id="UP000290289"/>
    </source>
</evidence>
<dbReference type="AlphaFoldDB" id="A0A498K3K9"/>
<comment type="caution">
    <text evidence="1">The sequence shown here is derived from an EMBL/GenBank/DDBJ whole genome shotgun (WGS) entry which is preliminary data.</text>
</comment>
<accession>A0A498K3K9</accession>
<dbReference type="EMBL" id="RDQH01000330">
    <property type="protein sequence ID" value="RXI02111.1"/>
    <property type="molecule type" value="Genomic_DNA"/>
</dbReference>
<dbReference type="InterPro" id="IPR012340">
    <property type="entry name" value="NA-bd_OB-fold"/>
</dbReference>
<dbReference type="Gene3D" id="2.40.50.140">
    <property type="entry name" value="Nucleic acid-binding proteins"/>
    <property type="match status" value="1"/>
</dbReference>
<dbReference type="PANTHER" id="PTHR47165:SF4">
    <property type="entry name" value="OS03G0429900 PROTEIN"/>
    <property type="match status" value="1"/>
</dbReference>
<proteinExistence type="predicted"/>
<sequence length="190" mass="21642">MVDILTDVIGRISSIQPLKSKQINQRIAYKCGVCIENIRKEALMVTLWADVGEDFSYLSTNAFSLPVVVIFTSLKVKLYLDKIVLNRTGSSLFFTDPDIPEVNAYKSVFSNCKKPFKVLPPLQNKQMKLQFCKLLEGFQFGVFGFGVAQGIKISRFKFNIFNRTNYVVMTVTNVLKKHITGHHFSVQNIY</sequence>
<reference evidence="1 2" key="1">
    <citation type="submission" date="2018-10" db="EMBL/GenBank/DDBJ databases">
        <title>A high-quality apple genome assembly.</title>
        <authorList>
            <person name="Hu J."/>
        </authorList>
    </citation>
    <scope>NUCLEOTIDE SEQUENCE [LARGE SCALE GENOMIC DNA]</scope>
    <source>
        <strain evidence="2">cv. HFTH1</strain>
        <tissue evidence="1">Young leaf</tissue>
    </source>
</reference>
<evidence type="ECO:0008006" key="3">
    <source>
        <dbReference type="Google" id="ProtNLM"/>
    </source>
</evidence>
<protein>
    <recommendedName>
        <fullName evidence="3">Replication protein A OB domain-containing protein</fullName>
    </recommendedName>
</protein>
<dbReference type="SUPFAM" id="SSF50249">
    <property type="entry name" value="Nucleic acid-binding proteins"/>
    <property type="match status" value="1"/>
</dbReference>